<feature type="compositionally biased region" description="Acidic residues" evidence="8">
    <location>
        <begin position="331"/>
        <end position="343"/>
    </location>
</feature>
<evidence type="ECO:0000259" key="9">
    <source>
        <dbReference type="PROSITE" id="PS50280"/>
    </source>
</evidence>
<evidence type="ECO:0000313" key="11">
    <source>
        <dbReference type="Proteomes" id="UP000077248"/>
    </source>
</evidence>
<dbReference type="InterPro" id="IPR050777">
    <property type="entry name" value="SET2_Histone-Lys_MeTrsfase"/>
</dbReference>
<reference evidence="10 11" key="1">
    <citation type="submission" date="2016-05" db="EMBL/GenBank/DDBJ databases">
        <title>Comparative analysis of secretome profiles of manganese(II)-oxidizing ascomycete fungi.</title>
        <authorList>
            <consortium name="DOE Joint Genome Institute"/>
            <person name="Zeiner C.A."/>
            <person name="Purvine S.O."/>
            <person name="Zink E.M."/>
            <person name="Wu S."/>
            <person name="Pasa-Tolic L."/>
            <person name="Chaput D.L."/>
            <person name="Haridas S."/>
            <person name="Grigoriev I.V."/>
            <person name="Santelli C.M."/>
            <person name="Hansel C.M."/>
        </authorList>
    </citation>
    <scope>NUCLEOTIDE SEQUENCE [LARGE SCALE GENOMIC DNA]</scope>
    <source>
        <strain evidence="10 11">SRC1lrK2f</strain>
    </source>
</reference>
<evidence type="ECO:0000256" key="8">
    <source>
        <dbReference type="SAM" id="MobiDB-lite"/>
    </source>
</evidence>
<evidence type="ECO:0000256" key="5">
    <source>
        <dbReference type="ARBA" id="ARBA00022679"/>
    </source>
</evidence>
<keyword evidence="11" id="KW-1185">Reference proteome</keyword>
<dbReference type="OMA" id="CEDCEQK"/>
<evidence type="ECO:0000256" key="1">
    <source>
        <dbReference type="ARBA" id="ARBA00004123"/>
    </source>
</evidence>
<evidence type="ECO:0000256" key="6">
    <source>
        <dbReference type="ARBA" id="ARBA00022691"/>
    </source>
</evidence>
<dbReference type="VEuPathDB" id="FungiDB:CC77DRAFT_1093083"/>
<accession>A0A177DTV6</accession>
<dbReference type="GO" id="GO:0008168">
    <property type="term" value="F:methyltransferase activity"/>
    <property type="evidence" value="ECO:0007669"/>
    <property type="project" value="UniProtKB-KW"/>
</dbReference>
<dbReference type="InterPro" id="IPR001214">
    <property type="entry name" value="SET_dom"/>
</dbReference>
<dbReference type="Gene3D" id="2.170.270.10">
    <property type="entry name" value="SET domain"/>
    <property type="match status" value="1"/>
</dbReference>
<dbReference type="GO" id="GO:0005694">
    <property type="term" value="C:chromosome"/>
    <property type="evidence" value="ECO:0007669"/>
    <property type="project" value="UniProtKB-SubCell"/>
</dbReference>
<keyword evidence="7" id="KW-0539">Nucleus</keyword>
<keyword evidence="4" id="KW-0489">Methyltransferase</keyword>
<dbReference type="PANTHER" id="PTHR22884">
    <property type="entry name" value="SET DOMAIN PROTEINS"/>
    <property type="match status" value="1"/>
</dbReference>
<dbReference type="STRING" id="5599.A0A177DTV6"/>
<evidence type="ECO:0000256" key="2">
    <source>
        <dbReference type="ARBA" id="ARBA00004286"/>
    </source>
</evidence>
<protein>
    <submittedName>
        <fullName evidence="10">SET domain-containing protein</fullName>
    </submittedName>
</protein>
<feature type="compositionally biased region" description="Acidic residues" evidence="8">
    <location>
        <begin position="304"/>
        <end position="318"/>
    </location>
</feature>
<dbReference type="PROSITE" id="PS50280">
    <property type="entry name" value="SET"/>
    <property type="match status" value="1"/>
</dbReference>
<feature type="region of interest" description="Disordered" evidence="8">
    <location>
        <begin position="293"/>
        <end position="356"/>
    </location>
</feature>
<dbReference type="AlphaFoldDB" id="A0A177DTV6"/>
<dbReference type="RefSeq" id="XP_018388012.1">
    <property type="nucleotide sequence ID" value="XM_018529661.1"/>
</dbReference>
<dbReference type="SMART" id="SM00317">
    <property type="entry name" value="SET"/>
    <property type="match status" value="1"/>
</dbReference>
<evidence type="ECO:0000313" key="10">
    <source>
        <dbReference type="EMBL" id="OAG22591.1"/>
    </source>
</evidence>
<keyword evidence="5" id="KW-0808">Transferase</keyword>
<dbReference type="GO" id="GO:0032259">
    <property type="term" value="P:methylation"/>
    <property type="evidence" value="ECO:0007669"/>
    <property type="project" value="UniProtKB-KW"/>
</dbReference>
<dbReference type="InterPro" id="IPR046341">
    <property type="entry name" value="SET_dom_sf"/>
</dbReference>
<dbReference type="SUPFAM" id="SSF82199">
    <property type="entry name" value="SET domain"/>
    <property type="match status" value="1"/>
</dbReference>
<organism evidence="10 11">
    <name type="scientific">Alternaria alternata</name>
    <name type="common">Alternaria rot fungus</name>
    <name type="synonym">Torula alternata</name>
    <dbReference type="NCBI Taxonomy" id="5599"/>
    <lineage>
        <taxon>Eukaryota</taxon>
        <taxon>Fungi</taxon>
        <taxon>Dikarya</taxon>
        <taxon>Ascomycota</taxon>
        <taxon>Pezizomycotina</taxon>
        <taxon>Dothideomycetes</taxon>
        <taxon>Pleosporomycetidae</taxon>
        <taxon>Pleosporales</taxon>
        <taxon>Pleosporineae</taxon>
        <taxon>Pleosporaceae</taxon>
        <taxon>Alternaria</taxon>
        <taxon>Alternaria sect. Alternaria</taxon>
        <taxon>Alternaria alternata complex</taxon>
    </lineage>
</organism>
<evidence type="ECO:0000256" key="7">
    <source>
        <dbReference type="ARBA" id="ARBA00023242"/>
    </source>
</evidence>
<keyword evidence="6" id="KW-0949">S-adenosyl-L-methionine</keyword>
<gene>
    <name evidence="10" type="ORF">CC77DRAFT_1093083</name>
</gene>
<comment type="subcellular location">
    <subcellularLocation>
        <location evidence="2">Chromosome</location>
    </subcellularLocation>
    <subcellularLocation>
        <location evidence="1">Nucleus</location>
    </subcellularLocation>
</comment>
<dbReference type="Pfam" id="PF00856">
    <property type="entry name" value="SET"/>
    <property type="match status" value="1"/>
</dbReference>
<dbReference type="EMBL" id="KV441474">
    <property type="protein sequence ID" value="OAG22591.1"/>
    <property type="molecule type" value="Genomic_DNA"/>
</dbReference>
<keyword evidence="3" id="KW-0158">Chromosome</keyword>
<name>A0A177DTV6_ALTAL</name>
<dbReference type="GeneID" id="29115255"/>
<evidence type="ECO:0000256" key="4">
    <source>
        <dbReference type="ARBA" id="ARBA00022603"/>
    </source>
</evidence>
<dbReference type="GO" id="GO:0005634">
    <property type="term" value="C:nucleus"/>
    <property type="evidence" value="ECO:0007669"/>
    <property type="project" value="UniProtKB-SubCell"/>
</dbReference>
<proteinExistence type="predicted"/>
<sequence>MPPLTQHDVFQTIQDEAKRKKDEGTILTKADITEHLKELYNPYLRGRLYFYAQDQDGLPICRVPTYLAGNKSYCSVARENVFGVEDWQSQPGPTDFIGNVWPPKVIEDLIGNVDETEYAVMKCYVCKEVGKVFCTCGYKSWRDYWPDYWLTCLLLRRAGARGYGIFAREAIQGSTIVGEYTGRIKPVKPNEEDGEDAYCVPISIGRRKIKQKSQPTAILSALHTGSISRFINHSCNSNARLQEFQCGLERRVIYVVTTRDINIDEELTIDYGPEWLVGDCLCGSIGCKNPPKSPKLLDTPVNDLSEDQATDEDEEDSYSDAWDTGYRSSDLEYEEDSEYEENSDCEKHRKRKGKTH</sequence>
<evidence type="ECO:0000256" key="3">
    <source>
        <dbReference type="ARBA" id="ARBA00022454"/>
    </source>
</evidence>
<dbReference type="KEGG" id="aalt:CC77DRAFT_1093083"/>
<dbReference type="Proteomes" id="UP000077248">
    <property type="component" value="Unassembled WGS sequence"/>
</dbReference>
<feature type="domain" description="SET" evidence="9">
    <location>
        <begin position="151"/>
        <end position="272"/>
    </location>
</feature>